<protein>
    <submittedName>
        <fullName evidence="4">G_PROTEIN_RECEP_F1_2 domain-containing protein</fullName>
    </submittedName>
</protein>
<feature type="transmembrane region" description="Helical" evidence="1">
    <location>
        <begin position="99"/>
        <end position="123"/>
    </location>
</feature>
<reference evidence="4" key="1">
    <citation type="submission" date="2016-06" db="UniProtKB">
        <authorList>
            <consortium name="WormBaseParasite"/>
        </authorList>
    </citation>
    <scope>IDENTIFICATION</scope>
</reference>
<feature type="transmembrane region" description="Helical" evidence="1">
    <location>
        <begin position="144"/>
        <end position="162"/>
    </location>
</feature>
<sequence>MPLMAMNSTALKQLCDKHGDVIGQQNVLLGLVYVCSGIVYITLQLLCIYAIFQKDLLRNSCFKIMLAMCVTDVLSLSFSGIFTGFLSIIGASICSHPVLLSIGGHVGFGLWCCYAMLCTILGLNRFLDLLYPMFYRPLFSGRRTWYWLSLPVLYGLYISSPLERPFIYSSRLGSWFISPLPGVLDTGYTILVQTFVTCLILTVATASYVAMQLWPLPDFMYILSQITWQAINGTAFFEEQIIFPKRSESFE</sequence>
<dbReference type="SUPFAM" id="SSF81321">
    <property type="entry name" value="Family A G protein-coupled receptor-like"/>
    <property type="match status" value="1"/>
</dbReference>
<dbReference type="AlphaFoldDB" id="A0A183UGB9"/>
<dbReference type="WBParaSite" id="TCNE_0000753901-mRNA-1">
    <property type="protein sequence ID" value="TCNE_0000753901-mRNA-1"/>
    <property type="gene ID" value="TCNE_0000753901"/>
</dbReference>
<dbReference type="PANTHER" id="PTHR23021:SF11">
    <property type="entry name" value="SERPENTINE RECEPTOR, CLASS T"/>
    <property type="match status" value="1"/>
</dbReference>
<keyword evidence="1" id="KW-1133">Transmembrane helix</keyword>
<evidence type="ECO:0000256" key="1">
    <source>
        <dbReference type="SAM" id="Phobius"/>
    </source>
</evidence>
<evidence type="ECO:0000313" key="3">
    <source>
        <dbReference type="Proteomes" id="UP000050794"/>
    </source>
</evidence>
<dbReference type="EMBL" id="UYWY01019702">
    <property type="protein sequence ID" value="VDM38860.1"/>
    <property type="molecule type" value="Genomic_DNA"/>
</dbReference>
<dbReference type="InterPro" id="IPR019425">
    <property type="entry name" value="7TM_GPCR_serpentine_rcpt_Srt"/>
</dbReference>
<dbReference type="Gene3D" id="1.20.1070.10">
    <property type="entry name" value="Rhodopsin 7-helix transmembrane proteins"/>
    <property type="match status" value="1"/>
</dbReference>
<gene>
    <name evidence="2" type="ORF">TCNE_LOCUS7539</name>
</gene>
<keyword evidence="1" id="KW-0472">Membrane</keyword>
<name>A0A183UGB9_TOXCA</name>
<accession>A0A183UGB9</accession>
<reference evidence="2 3" key="2">
    <citation type="submission" date="2018-11" db="EMBL/GenBank/DDBJ databases">
        <authorList>
            <consortium name="Pathogen Informatics"/>
        </authorList>
    </citation>
    <scope>NUCLEOTIDE SEQUENCE [LARGE SCALE GENOMIC DNA]</scope>
</reference>
<dbReference type="PANTHER" id="PTHR23021">
    <property type="entry name" value="SERPENTINE RECEPTOR, CLASS T"/>
    <property type="match status" value="1"/>
</dbReference>
<dbReference type="Proteomes" id="UP000050794">
    <property type="component" value="Unassembled WGS sequence"/>
</dbReference>
<keyword evidence="1" id="KW-0812">Transmembrane</keyword>
<dbReference type="Pfam" id="PF10321">
    <property type="entry name" value="7TM_GPCR_Srt"/>
    <property type="match status" value="2"/>
</dbReference>
<feature type="transmembrane region" description="Helical" evidence="1">
    <location>
        <begin position="190"/>
        <end position="211"/>
    </location>
</feature>
<feature type="transmembrane region" description="Helical" evidence="1">
    <location>
        <begin position="27"/>
        <end position="52"/>
    </location>
</feature>
<feature type="transmembrane region" description="Helical" evidence="1">
    <location>
        <begin position="64"/>
        <end position="93"/>
    </location>
</feature>
<keyword evidence="3" id="KW-1185">Reference proteome</keyword>
<organism evidence="3 4">
    <name type="scientific">Toxocara canis</name>
    <name type="common">Canine roundworm</name>
    <dbReference type="NCBI Taxonomy" id="6265"/>
    <lineage>
        <taxon>Eukaryota</taxon>
        <taxon>Metazoa</taxon>
        <taxon>Ecdysozoa</taxon>
        <taxon>Nematoda</taxon>
        <taxon>Chromadorea</taxon>
        <taxon>Rhabditida</taxon>
        <taxon>Spirurina</taxon>
        <taxon>Ascaridomorpha</taxon>
        <taxon>Ascaridoidea</taxon>
        <taxon>Toxocaridae</taxon>
        <taxon>Toxocara</taxon>
    </lineage>
</organism>
<proteinExistence type="predicted"/>
<evidence type="ECO:0000313" key="4">
    <source>
        <dbReference type="WBParaSite" id="TCNE_0000753901-mRNA-1"/>
    </source>
</evidence>
<evidence type="ECO:0000313" key="2">
    <source>
        <dbReference type="EMBL" id="VDM38860.1"/>
    </source>
</evidence>